<feature type="compositionally biased region" description="Low complexity" evidence="2">
    <location>
        <begin position="29"/>
        <end position="54"/>
    </location>
</feature>
<dbReference type="RefSeq" id="XP_069205712.1">
    <property type="nucleotide sequence ID" value="XM_069355871.1"/>
</dbReference>
<proteinExistence type="predicted"/>
<evidence type="ECO:0000256" key="2">
    <source>
        <dbReference type="SAM" id="MobiDB-lite"/>
    </source>
</evidence>
<dbReference type="Proteomes" id="UP001565368">
    <property type="component" value="Unassembled WGS sequence"/>
</dbReference>
<gene>
    <name evidence="3" type="ORF">Q8F55_007441</name>
</gene>
<feature type="region of interest" description="Disordered" evidence="2">
    <location>
        <begin position="1"/>
        <end position="70"/>
    </location>
</feature>
<accession>A0ABR3PUI5</accession>
<keyword evidence="4" id="KW-1185">Reference proteome</keyword>
<keyword evidence="1" id="KW-0175">Coiled coil</keyword>
<comment type="caution">
    <text evidence="3">The sequence shown here is derived from an EMBL/GenBank/DDBJ whole genome shotgun (WGS) entry which is preliminary data.</text>
</comment>
<feature type="compositionally biased region" description="Basic and acidic residues" evidence="2">
    <location>
        <begin position="303"/>
        <end position="321"/>
    </location>
</feature>
<protein>
    <submittedName>
        <fullName evidence="3">Uncharacterized protein</fullName>
    </submittedName>
</protein>
<feature type="coiled-coil region" evidence="1">
    <location>
        <begin position="383"/>
        <end position="424"/>
    </location>
</feature>
<reference evidence="3 4" key="1">
    <citation type="submission" date="2023-08" db="EMBL/GenBank/DDBJ databases">
        <title>Annotated Genome Sequence of Vanrija albida AlHP1.</title>
        <authorList>
            <person name="Herzog R."/>
        </authorList>
    </citation>
    <scope>NUCLEOTIDE SEQUENCE [LARGE SCALE GENOMIC DNA]</scope>
    <source>
        <strain evidence="3 4">AlHP1</strain>
    </source>
</reference>
<dbReference type="EMBL" id="JBBXJM010000006">
    <property type="protein sequence ID" value="KAL1405768.1"/>
    <property type="molecule type" value="Genomic_DNA"/>
</dbReference>
<dbReference type="GeneID" id="95988484"/>
<feature type="region of interest" description="Disordered" evidence="2">
    <location>
        <begin position="203"/>
        <end position="350"/>
    </location>
</feature>
<evidence type="ECO:0000313" key="4">
    <source>
        <dbReference type="Proteomes" id="UP001565368"/>
    </source>
</evidence>
<feature type="compositionally biased region" description="Pro residues" evidence="2">
    <location>
        <begin position="55"/>
        <end position="66"/>
    </location>
</feature>
<evidence type="ECO:0000313" key="3">
    <source>
        <dbReference type="EMBL" id="KAL1405768.1"/>
    </source>
</evidence>
<feature type="compositionally biased region" description="Basic and acidic residues" evidence="2">
    <location>
        <begin position="208"/>
        <end position="221"/>
    </location>
</feature>
<organism evidence="3 4">
    <name type="scientific">Vanrija albida</name>
    <dbReference type="NCBI Taxonomy" id="181172"/>
    <lineage>
        <taxon>Eukaryota</taxon>
        <taxon>Fungi</taxon>
        <taxon>Dikarya</taxon>
        <taxon>Basidiomycota</taxon>
        <taxon>Agaricomycotina</taxon>
        <taxon>Tremellomycetes</taxon>
        <taxon>Trichosporonales</taxon>
        <taxon>Trichosporonaceae</taxon>
        <taxon>Vanrija</taxon>
    </lineage>
</organism>
<name>A0ABR3PUI5_9TREE</name>
<sequence length="432" mass="47013">MPPSRQSLPRVAKAKSPVALPMSRPQDRATASSTPGPSTAGPSNPRRSTAGPSTKPAPPSPSPPPNTGYMFAHYPVGQQLTTEEMAQLGYTNETDRYTKKGKVGVVRRVRKYIAPPHAACKRCRNRPGPCWVEVLEVAAPGGYFRNLTCHFCSQNGACETGTNNKHFFLAFPDSDTMYFVHRQDFEVYRTQHLDELRRVNIVQLGEGPPEHKSRAKSPSERKSKKKGKGKAKATSSDSDLESEEGGDSAPHSWGAGDDEGSVNGHLPAEETSEDRASPEGAFSNGDGAADPDHVEYGSDEEGGSEHGDGQEDGSGRSRDGSDEYDTAAGSTAGPIDLDSSSDESTEYGGDPQLELAALKAQKARWKEERREWGVFDVSMRAENHDLRTRLERAEAANRKLLQRVKAAETTTEKLALRVNELSEQLYPARGFD</sequence>
<feature type="compositionally biased region" description="Basic residues" evidence="2">
    <location>
        <begin position="222"/>
        <end position="231"/>
    </location>
</feature>
<evidence type="ECO:0000256" key="1">
    <source>
        <dbReference type="SAM" id="Coils"/>
    </source>
</evidence>